<dbReference type="InterPro" id="IPR019778">
    <property type="entry name" value="Class_I_Hydrophobin_CS"/>
</dbReference>
<dbReference type="EMBL" id="WHUW01000002">
    <property type="protein sequence ID" value="KAF8450219.1"/>
    <property type="molecule type" value="Genomic_DNA"/>
</dbReference>
<protein>
    <recommendedName>
        <fullName evidence="7">Hydrophobin</fullName>
    </recommendedName>
</protein>
<dbReference type="GO" id="GO:0009277">
    <property type="term" value="C:fungal-type cell wall"/>
    <property type="evidence" value="ECO:0007669"/>
    <property type="project" value="InterPro"/>
</dbReference>
<reference evidence="8" key="1">
    <citation type="submission" date="2019-10" db="EMBL/GenBank/DDBJ databases">
        <authorList>
            <consortium name="DOE Joint Genome Institute"/>
            <person name="Kuo A."/>
            <person name="Miyauchi S."/>
            <person name="Kiss E."/>
            <person name="Drula E."/>
            <person name="Kohler A."/>
            <person name="Sanchez-Garcia M."/>
            <person name="Andreopoulos B."/>
            <person name="Barry K.W."/>
            <person name="Bonito G."/>
            <person name="Buee M."/>
            <person name="Carver A."/>
            <person name="Chen C."/>
            <person name="Cichocki N."/>
            <person name="Clum A."/>
            <person name="Culley D."/>
            <person name="Crous P.W."/>
            <person name="Fauchery L."/>
            <person name="Girlanda M."/>
            <person name="Hayes R."/>
            <person name="Keri Z."/>
            <person name="LaButti K."/>
            <person name="Lipzen A."/>
            <person name="Lombard V."/>
            <person name="Magnuson J."/>
            <person name="Maillard F."/>
            <person name="Morin E."/>
            <person name="Murat C."/>
            <person name="Nolan M."/>
            <person name="Ohm R."/>
            <person name="Pangilinan J."/>
            <person name="Pereira M."/>
            <person name="Perotto S."/>
            <person name="Peter M."/>
            <person name="Riley R."/>
            <person name="Sitrit Y."/>
            <person name="Stielow B."/>
            <person name="Szollosi G."/>
            <person name="Zifcakova L."/>
            <person name="Stursova M."/>
            <person name="Spatafora J.W."/>
            <person name="Tedersoo L."/>
            <person name="Vaario L.-M."/>
            <person name="Yamada A."/>
            <person name="Yan M."/>
            <person name="Wang P."/>
            <person name="Xu J."/>
            <person name="Bruns T."/>
            <person name="Baldrian P."/>
            <person name="Vilgalys R."/>
            <person name="Henrissat B."/>
            <person name="Grigoriev I.V."/>
            <person name="Hibbett D."/>
            <person name="Nagy L.G."/>
            <person name="Martin F.M."/>
        </authorList>
    </citation>
    <scope>NUCLEOTIDE SEQUENCE</scope>
    <source>
        <strain evidence="8">BED1</strain>
    </source>
</reference>
<keyword evidence="6 7" id="KW-1015">Disulfide bond</keyword>
<evidence type="ECO:0000256" key="3">
    <source>
        <dbReference type="ARBA" id="ARBA00022512"/>
    </source>
</evidence>
<keyword evidence="9" id="KW-1185">Reference proteome</keyword>
<evidence type="ECO:0000256" key="7">
    <source>
        <dbReference type="RuleBase" id="RU365009"/>
    </source>
</evidence>
<dbReference type="GO" id="GO:0005199">
    <property type="term" value="F:structural constituent of cell wall"/>
    <property type="evidence" value="ECO:0007669"/>
    <property type="project" value="InterPro"/>
</dbReference>
<comment type="subcellular location">
    <subcellularLocation>
        <location evidence="1 7">Secreted</location>
        <location evidence="1 7">Cell wall</location>
    </subcellularLocation>
</comment>
<evidence type="ECO:0000256" key="4">
    <source>
        <dbReference type="ARBA" id="ARBA00022525"/>
    </source>
</evidence>
<evidence type="ECO:0000256" key="6">
    <source>
        <dbReference type="ARBA" id="ARBA00023157"/>
    </source>
</evidence>
<sequence length="92" mass="9087">TAATSSYPSCSTGPVQCCDSTTSTVTPSIAQLLGSLNIDVSSVAVPIGLTCSPIDLIGVGSGSSCTSQTVCCENDSFNGIVALGCNPINVNL</sequence>
<accession>A0AAD4GK36</accession>
<reference evidence="8" key="2">
    <citation type="journal article" date="2020" name="Nat. Commun.">
        <title>Large-scale genome sequencing of mycorrhizal fungi provides insights into the early evolution of symbiotic traits.</title>
        <authorList>
            <person name="Miyauchi S."/>
            <person name="Kiss E."/>
            <person name="Kuo A."/>
            <person name="Drula E."/>
            <person name="Kohler A."/>
            <person name="Sanchez-Garcia M."/>
            <person name="Morin E."/>
            <person name="Andreopoulos B."/>
            <person name="Barry K.W."/>
            <person name="Bonito G."/>
            <person name="Buee M."/>
            <person name="Carver A."/>
            <person name="Chen C."/>
            <person name="Cichocki N."/>
            <person name="Clum A."/>
            <person name="Culley D."/>
            <person name="Crous P.W."/>
            <person name="Fauchery L."/>
            <person name="Girlanda M."/>
            <person name="Hayes R.D."/>
            <person name="Keri Z."/>
            <person name="LaButti K."/>
            <person name="Lipzen A."/>
            <person name="Lombard V."/>
            <person name="Magnuson J."/>
            <person name="Maillard F."/>
            <person name="Murat C."/>
            <person name="Nolan M."/>
            <person name="Ohm R.A."/>
            <person name="Pangilinan J."/>
            <person name="Pereira M.F."/>
            <person name="Perotto S."/>
            <person name="Peter M."/>
            <person name="Pfister S."/>
            <person name="Riley R."/>
            <person name="Sitrit Y."/>
            <person name="Stielow J.B."/>
            <person name="Szollosi G."/>
            <person name="Zifcakova L."/>
            <person name="Stursova M."/>
            <person name="Spatafora J.W."/>
            <person name="Tedersoo L."/>
            <person name="Vaario L.M."/>
            <person name="Yamada A."/>
            <person name="Yan M."/>
            <person name="Wang P."/>
            <person name="Xu J."/>
            <person name="Bruns T."/>
            <person name="Baldrian P."/>
            <person name="Vilgalys R."/>
            <person name="Dunand C."/>
            <person name="Henrissat B."/>
            <person name="Grigoriev I.V."/>
            <person name="Hibbett D."/>
            <person name="Nagy L.G."/>
            <person name="Martin F.M."/>
        </authorList>
    </citation>
    <scope>NUCLEOTIDE SEQUENCE</scope>
    <source>
        <strain evidence="8">BED1</strain>
    </source>
</reference>
<comment type="similarity">
    <text evidence="2 7">Belongs to the fungal hydrophobin family.</text>
</comment>
<evidence type="ECO:0000313" key="8">
    <source>
        <dbReference type="EMBL" id="KAF8450219.1"/>
    </source>
</evidence>
<keyword evidence="5 7" id="KW-0732">Signal</keyword>
<gene>
    <name evidence="8" type="ORF">L210DRAFT_3324697</name>
</gene>
<evidence type="ECO:0000313" key="9">
    <source>
        <dbReference type="Proteomes" id="UP001194468"/>
    </source>
</evidence>
<dbReference type="PROSITE" id="PS00956">
    <property type="entry name" value="HYDROPHOBIN"/>
    <property type="match status" value="1"/>
</dbReference>
<name>A0AAD4GK36_BOLED</name>
<comment type="caution">
    <text evidence="8">The sequence shown here is derived from an EMBL/GenBank/DDBJ whole genome shotgun (WGS) entry which is preliminary data.</text>
</comment>
<dbReference type="SMART" id="SM00075">
    <property type="entry name" value="HYDRO"/>
    <property type="match status" value="1"/>
</dbReference>
<dbReference type="Pfam" id="PF01185">
    <property type="entry name" value="Hydrophobin"/>
    <property type="match status" value="1"/>
</dbReference>
<keyword evidence="4 7" id="KW-0964">Secreted</keyword>
<evidence type="ECO:0000256" key="5">
    <source>
        <dbReference type="ARBA" id="ARBA00022729"/>
    </source>
</evidence>
<evidence type="ECO:0000256" key="1">
    <source>
        <dbReference type="ARBA" id="ARBA00004191"/>
    </source>
</evidence>
<evidence type="ECO:0000256" key="2">
    <source>
        <dbReference type="ARBA" id="ARBA00010446"/>
    </source>
</evidence>
<dbReference type="AlphaFoldDB" id="A0AAD4GK36"/>
<dbReference type="Proteomes" id="UP001194468">
    <property type="component" value="Unassembled WGS sequence"/>
</dbReference>
<organism evidence="8 9">
    <name type="scientific">Boletus edulis BED1</name>
    <dbReference type="NCBI Taxonomy" id="1328754"/>
    <lineage>
        <taxon>Eukaryota</taxon>
        <taxon>Fungi</taxon>
        <taxon>Dikarya</taxon>
        <taxon>Basidiomycota</taxon>
        <taxon>Agaricomycotina</taxon>
        <taxon>Agaricomycetes</taxon>
        <taxon>Agaricomycetidae</taxon>
        <taxon>Boletales</taxon>
        <taxon>Boletineae</taxon>
        <taxon>Boletaceae</taxon>
        <taxon>Boletoideae</taxon>
        <taxon>Boletus</taxon>
    </lineage>
</organism>
<feature type="non-terminal residue" evidence="8">
    <location>
        <position position="1"/>
    </location>
</feature>
<proteinExistence type="inferred from homology"/>
<feature type="non-terminal residue" evidence="8">
    <location>
        <position position="92"/>
    </location>
</feature>
<dbReference type="CDD" id="cd23507">
    <property type="entry name" value="hydrophobin_I"/>
    <property type="match status" value="1"/>
</dbReference>
<keyword evidence="3 7" id="KW-0134">Cell wall</keyword>
<dbReference type="InterPro" id="IPR001338">
    <property type="entry name" value="Class_I_Hydrophobin"/>
</dbReference>